<dbReference type="Gene3D" id="2.60.120.200">
    <property type="match status" value="1"/>
</dbReference>
<evidence type="ECO:0000256" key="1">
    <source>
        <dbReference type="SAM" id="Phobius"/>
    </source>
</evidence>
<keyword evidence="1" id="KW-0812">Transmembrane</keyword>
<dbReference type="InterPro" id="IPR013783">
    <property type="entry name" value="Ig-like_fold"/>
</dbReference>
<dbReference type="RefSeq" id="WP_121922310.1">
    <property type="nucleotide sequence ID" value="NZ_REFO01000010.1"/>
</dbReference>
<dbReference type="InterPro" id="IPR012902">
    <property type="entry name" value="N_methyl_site"/>
</dbReference>
<evidence type="ECO:0000313" key="2">
    <source>
        <dbReference type="EMBL" id="RMA97533.1"/>
    </source>
</evidence>
<name>A0A3M0BJB2_9AQUI</name>
<dbReference type="InterPro" id="IPR013320">
    <property type="entry name" value="ConA-like_dom_sf"/>
</dbReference>
<dbReference type="Pfam" id="PF13385">
    <property type="entry name" value="Laminin_G_3"/>
    <property type="match status" value="1"/>
</dbReference>
<dbReference type="Gene3D" id="2.60.40.10">
    <property type="entry name" value="Immunoglobulins"/>
    <property type="match status" value="2"/>
</dbReference>
<proteinExistence type="predicted"/>
<dbReference type="GO" id="GO:0016020">
    <property type="term" value="C:membrane"/>
    <property type="evidence" value="ECO:0007669"/>
    <property type="project" value="InterPro"/>
</dbReference>
<dbReference type="AlphaFoldDB" id="A0A3M0BJB2"/>
<accession>A0A3M0BJB2</accession>
<sequence length="639" mass="68316">MNKIKGFSLIELAMILVIIGILLSIGVTTFSVLTKKAKYEESKEIVNAAVEGIISYANTHKRLPSNSDELLQAVKRNKDAYTKELLYIYDETASNSCGVNSTNIIIHICKDATCSSFQEIQNVAFLVVSGGANYNIQTGNSSLSIVEQPPSKPFWVVKVSSATTINVYDYGTKNIDNFPSDMNRPEDYDDIVKWVNVYELQTKASLGCQPLHIITENPLPEATEGQSYNYQLQAEGGKPPYTWTGSIGHGLTLNSDGSISGTLDKCINGDITFTVAVTDDAGYSVSKDFTIPVKHIPVEITTTSLPSTLQGSSYNAQVYATGGDGTYTFSGTIGNCSTNANLLNGLTIGSDGKITGTIGTDSNNTCDADTCSITITASSCGGSRTDTKILPLIVNDPDCSTAGGGSGSGSGGSSGGGSSGGSSGSSCIPGCFNNVDFFCDGSEIALFKLDGNANDASGTYNGTISGRVSWVTGKFGQAAKSRGGKINIPLNYSGNIITISFWAKWSGRNSVMPIGFYLYDLWLPSRSGPFGFNTSNSDVYGISWNPFSTTRWVHVVAEFHEGDVTADKLWINGNPQALSKQQGRPLNSYATLGDKFHIFGWGADNRYNKFGSIDQVRIFNRALTDSEVQQLYNPNMSCP</sequence>
<keyword evidence="3" id="KW-1185">Reference proteome</keyword>
<dbReference type="OrthoDB" id="12790at2"/>
<keyword evidence="1" id="KW-0472">Membrane</keyword>
<feature type="transmembrane region" description="Helical" evidence="1">
    <location>
        <begin position="12"/>
        <end position="33"/>
    </location>
</feature>
<dbReference type="InterPro" id="IPR045584">
    <property type="entry name" value="Pilin-like"/>
</dbReference>
<keyword evidence="1" id="KW-1133">Transmembrane helix</keyword>
<dbReference type="GO" id="GO:0005509">
    <property type="term" value="F:calcium ion binding"/>
    <property type="evidence" value="ECO:0007669"/>
    <property type="project" value="InterPro"/>
</dbReference>
<comment type="caution">
    <text evidence="2">The sequence shown here is derived from an EMBL/GenBank/DDBJ whole genome shotgun (WGS) entry which is preliminary data.</text>
</comment>
<protein>
    <submittedName>
        <fullName evidence="2">Type II secretory pathway pseudopilin PulG</fullName>
    </submittedName>
</protein>
<dbReference type="Proteomes" id="UP000280842">
    <property type="component" value="Unassembled WGS sequence"/>
</dbReference>
<gene>
    <name evidence="2" type="ORF">CLV39_0147</name>
</gene>
<dbReference type="SUPFAM" id="SSF54523">
    <property type="entry name" value="Pili subunits"/>
    <property type="match status" value="1"/>
</dbReference>
<dbReference type="SUPFAM" id="SSF49313">
    <property type="entry name" value="Cadherin-like"/>
    <property type="match status" value="1"/>
</dbReference>
<reference evidence="2 3" key="1">
    <citation type="submission" date="2018-10" db="EMBL/GenBank/DDBJ databases">
        <title>Genomic Encyclopedia of Archaeal and Bacterial Type Strains, Phase II (KMG-II): from individual species to whole genera.</title>
        <authorList>
            <person name="Goeker M."/>
        </authorList>
    </citation>
    <scope>NUCLEOTIDE SEQUENCE [LARGE SCALE GENOMIC DNA]</scope>
    <source>
        <strain evidence="2 3">VM1</strain>
    </source>
</reference>
<dbReference type="Pfam" id="PF05345">
    <property type="entry name" value="He_PIG"/>
    <property type="match status" value="1"/>
</dbReference>
<dbReference type="SUPFAM" id="SSF49899">
    <property type="entry name" value="Concanavalin A-like lectins/glucanases"/>
    <property type="match status" value="1"/>
</dbReference>
<evidence type="ECO:0000313" key="3">
    <source>
        <dbReference type="Proteomes" id="UP000280842"/>
    </source>
</evidence>
<organism evidence="2 3">
    <name type="scientific">Hydrogenothermus marinus</name>
    <dbReference type="NCBI Taxonomy" id="133270"/>
    <lineage>
        <taxon>Bacteria</taxon>
        <taxon>Pseudomonadati</taxon>
        <taxon>Aquificota</taxon>
        <taxon>Aquificia</taxon>
        <taxon>Aquificales</taxon>
        <taxon>Hydrogenothermaceae</taxon>
        <taxon>Hydrogenothermus</taxon>
    </lineage>
</organism>
<dbReference type="EMBL" id="REFO01000010">
    <property type="protein sequence ID" value="RMA97533.1"/>
    <property type="molecule type" value="Genomic_DNA"/>
</dbReference>
<dbReference type="Gene3D" id="3.30.700.10">
    <property type="entry name" value="Glycoprotein, Type 4 Pilin"/>
    <property type="match status" value="1"/>
</dbReference>
<dbReference type="InterPro" id="IPR015919">
    <property type="entry name" value="Cadherin-like_sf"/>
</dbReference>
<dbReference type="PROSITE" id="PS00409">
    <property type="entry name" value="PROKAR_NTER_METHYL"/>
    <property type="match status" value="1"/>
</dbReference>